<dbReference type="PANTHER" id="PTHR46796:SF6">
    <property type="entry name" value="ARAC SUBFAMILY"/>
    <property type="match status" value="1"/>
</dbReference>
<dbReference type="PROSITE" id="PS00041">
    <property type="entry name" value="HTH_ARAC_FAMILY_1"/>
    <property type="match status" value="1"/>
</dbReference>
<dbReference type="EMBL" id="CABPRV010000013">
    <property type="protein sequence ID" value="VVE48642.1"/>
    <property type="molecule type" value="Genomic_DNA"/>
</dbReference>
<dbReference type="PANTHER" id="PTHR46796">
    <property type="entry name" value="HTH-TYPE TRANSCRIPTIONAL ACTIVATOR RHAS-RELATED"/>
    <property type="match status" value="1"/>
</dbReference>
<reference evidence="5 6" key="1">
    <citation type="submission" date="2019-08" db="EMBL/GenBank/DDBJ databases">
        <authorList>
            <person name="Peeters C."/>
        </authorList>
    </citation>
    <scope>NUCLEOTIDE SEQUENCE [LARGE SCALE GENOMIC DNA]</scope>
    <source>
        <strain evidence="5 6">LMG 20602</strain>
    </source>
</reference>
<evidence type="ECO:0000313" key="6">
    <source>
        <dbReference type="Proteomes" id="UP000366065"/>
    </source>
</evidence>
<dbReference type="InterPro" id="IPR020449">
    <property type="entry name" value="Tscrpt_reg_AraC-type_HTH"/>
</dbReference>
<proteinExistence type="predicted"/>
<dbReference type="PRINTS" id="PR00032">
    <property type="entry name" value="HTHARAC"/>
</dbReference>
<dbReference type="PROSITE" id="PS01124">
    <property type="entry name" value="HTH_ARAC_FAMILY_2"/>
    <property type="match status" value="1"/>
</dbReference>
<dbReference type="RefSeq" id="WP_150723122.1">
    <property type="nucleotide sequence ID" value="NZ_CABPRV010000013.1"/>
</dbReference>
<dbReference type="InterPro" id="IPR009057">
    <property type="entry name" value="Homeodomain-like_sf"/>
</dbReference>
<keyword evidence="3" id="KW-0804">Transcription</keyword>
<name>A0ABY6WCA9_9BURK</name>
<sequence>MKPERITAIRDGKRVPLFDGEPLGLHSPSPTLLIETHEVPSDMPLSHVITEQIATLFLDAAHIDHCSDSLPPERLVVPAGAVALSLRDEMETVRWVRPARVVSVRIDDRVLAEASLAAGRSGRATVMPASSVQSAQLTMLMGALHAEQRDGFRSGRLFLDGIEQAMAATLVGHHASCAASESGGGLTPAQARRVDDLVRSRLDGTVAMAELADCAGYSVSHFTALFRQTFGTTPHRYVTRLRIERAMTLLAKPHWSVPDVAIDCGFQTTQHFARVFRAVTGVSPGEFRRRG</sequence>
<accession>A0ABY6WCA9</accession>
<protein>
    <submittedName>
        <fullName evidence="5">AraC family transcriptional regulator</fullName>
    </submittedName>
</protein>
<dbReference type="InterPro" id="IPR018062">
    <property type="entry name" value="HTH_AraC-typ_CS"/>
</dbReference>
<dbReference type="InterPro" id="IPR050204">
    <property type="entry name" value="AraC_XylS_family_regulators"/>
</dbReference>
<keyword evidence="1" id="KW-0805">Transcription regulation</keyword>
<dbReference type="Gene3D" id="1.10.10.60">
    <property type="entry name" value="Homeodomain-like"/>
    <property type="match status" value="2"/>
</dbReference>
<dbReference type="InterPro" id="IPR018060">
    <property type="entry name" value="HTH_AraC"/>
</dbReference>
<dbReference type="SMART" id="SM00342">
    <property type="entry name" value="HTH_ARAC"/>
    <property type="match status" value="1"/>
</dbReference>
<comment type="caution">
    <text evidence="5">The sequence shown here is derived from an EMBL/GenBank/DDBJ whole genome shotgun (WGS) entry which is preliminary data.</text>
</comment>
<evidence type="ECO:0000256" key="2">
    <source>
        <dbReference type="ARBA" id="ARBA00023125"/>
    </source>
</evidence>
<evidence type="ECO:0000313" key="5">
    <source>
        <dbReference type="EMBL" id="VVE48642.1"/>
    </source>
</evidence>
<feature type="domain" description="HTH araC/xylS-type" evidence="4">
    <location>
        <begin position="192"/>
        <end position="290"/>
    </location>
</feature>
<evidence type="ECO:0000259" key="4">
    <source>
        <dbReference type="PROSITE" id="PS01124"/>
    </source>
</evidence>
<keyword evidence="2" id="KW-0238">DNA-binding</keyword>
<evidence type="ECO:0000256" key="3">
    <source>
        <dbReference type="ARBA" id="ARBA00023163"/>
    </source>
</evidence>
<dbReference type="Pfam" id="PF12833">
    <property type="entry name" value="HTH_18"/>
    <property type="match status" value="1"/>
</dbReference>
<dbReference type="Proteomes" id="UP000366065">
    <property type="component" value="Unassembled WGS sequence"/>
</dbReference>
<keyword evidence="6" id="KW-1185">Reference proteome</keyword>
<gene>
    <name evidence="5" type="ORF">PCA20602_04565</name>
</gene>
<evidence type="ECO:0000256" key="1">
    <source>
        <dbReference type="ARBA" id="ARBA00023015"/>
    </source>
</evidence>
<dbReference type="SUPFAM" id="SSF46689">
    <property type="entry name" value="Homeodomain-like"/>
    <property type="match status" value="2"/>
</dbReference>
<organism evidence="5 6">
    <name type="scientific">Pandoraea capi</name>
    <dbReference type="NCBI Taxonomy" id="2508286"/>
    <lineage>
        <taxon>Bacteria</taxon>
        <taxon>Pseudomonadati</taxon>
        <taxon>Pseudomonadota</taxon>
        <taxon>Betaproteobacteria</taxon>
        <taxon>Burkholderiales</taxon>
        <taxon>Burkholderiaceae</taxon>
        <taxon>Pandoraea</taxon>
    </lineage>
</organism>